<dbReference type="CDD" id="cd06261">
    <property type="entry name" value="TM_PBP2"/>
    <property type="match status" value="1"/>
</dbReference>
<dbReference type="EMBL" id="SHMP01000004">
    <property type="protein sequence ID" value="RZV11037.1"/>
    <property type="molecule type" value="Genomic_DNA"/>
</dbReference>
<dbReference type="Gene3D" id="1.10.3720.10">
    <property type="entry name" value="MetI-like"/>
    <property type="match status" value="1"/>
</dbReference>
<name>A0A482Y9U8_9EURY</name>
<evidence type="ECO:0000256" key="6">
    <source>
        <dbReference type="ARBA" id="ARBA00022692"/>
    </source>
</evidence>
<evidence type="ECO:0000256" key="1">
    <source>
        <dbReference type="ARBA" id="ARBA00004651"/>
    </source>
</evidence>
<protein>
    <recommendedName>
        <fullName evidence="10">Phosphate transport system permease protein</fullName>
    </recommendedName>
</protein>
<evidence type="ECO:0000313" key="12">
    <source>
        <dbReference type="EMBL" id="RZV11037.1"/>
    </source>
</evidence>
<feature type="transmembrane region" description="Helical" evidence="9">
    <location>
        <begin position="207"/>
        <end position="226"/>
    </location>
</feature>
<dbReference type="InterPro" id="IPR051124">
    <property type="entry name" value="Phosphate_Transport_Permease"/>
</dbReference>
<feature type="transmembrane region" description="Helical" evidence="9">
    <location>
        <begin position="76"/>
        <end position="95"/>
    </location>
</feature>
<dbReference type="NCBIfam" id="TIGR02138">
    <property type="entry name" value="phosphate_pstC"/>
    <property type="match status" value="1"/>
</dbReference>
<comment type="subcellular location">
    <subcellularLocation>
        <location evidence="1 9">Cell membrane</location>
        <topology evidence="1 9">Multi-pass membrane protein</topology>
    </subcellularLocation>
</comment>
<dbReference type="InterPro" id="IPR011864">
    <property type="entry name" value="Phosphate_PstC"/>
</dbReference>
<evidence type="ECO:0000313" key="13">
    <source>
        <dbReference type="Proteomes" id="UP000291097"/>
    </source>
</evidence>
<feature type="transmembrane region" description="Helical" evidence="9">
    <location>
        <begin position="176"/>
        <end position="195"/>
    </location>
</feature>
<dbReference type="InterPro" id="IPR000515">
    <property type="entry name" value="MetI-like"/>
</dbReference>
<accession>A0A482Y9U8</accession>
<keyword evidence="8 9" id="KW-0472">Membrane</keyword>
<comment type="caution">
    <text evidence="12">The sequence shown here is derived from an EMBL/GenBank/DDBJ whole genome shotgun (WGS) entry which is preliminary data.</text>
</comment>
<keyword evidence="5 10" id="KW-0592">Phosphate transport</keyword>
<keyword evidence="4 10" id="KW-1003">Cell membrane</keyword>
<feature type="domain" description="ABC transmembrane type-1" evidence="11">
    <location>
        <begin position="131"/>
        <end position="343"/>
    </location>
</feature>
<keyword evidence="7 9" id="KW-1133">Transmembrane helix</keyword>
<evidence type="ECO:0000256" key="10">
    <source>
        <dbReference type="RuleBase" id="RU363054"/>
    </source>
</evidence>
<dbReference type="RefSeq" id="WP_130500419.1">
    <property type="nucleotide sequence ID" value="NZ_SHMP01000004.1"/>
</dbReference>
<comment type="function">
    <text evidence="10">Part of the binding-protein-dependent transport system for phosphate; probably responsible for the translocation of the substrate across the membrane.</text>
</comment>
<dbReference type="PROSITE" id="PS50928">
    <property type="entry name" value="ABC_TM1"/>
    <property type="match status" value="1"/>
</dbReference>
<dbReference type="Proteomes" id="UP000291097">
    <property type="component" value="Unassembled WGS sequence"/>
</dbReference>
<keyword evidence="6 9" id="KW-0812">Transmembrane</keyword>
<evidence type="ECO:0000256" key="2">
    <source>
        <dbReference type="ARBA" id="ARBA00007069"/>
    </source>
</evidence>
<dbReference type="SUPFAM" id="SSF161098">
    <property type="entry name" value="MetI-like"/>
    <property type="match status" value="1"/>
</dbReference>
<proteinExistence type="inferred from homology"/>
<comment type="similarity">
    <text evidence="2 10">Belongs to the binding-protein-dependent transport system permease family. CysTW subfamily.</text>
</comment>
<organism evidence="12 13">
    <name type="scientific">Natrinema hispanicum</name>
    <dbReference type="NCBI Taxonomy" id="392421"/>
    <lineage>
        <taxon>Archaea</taxon>
        <taxon>Methanobacteriati</taxon>
        <taxon>Methanobacteriota</taxon>
        <taxon>Stenosarchaea group</taxon>
        <taxon>Halobacteria</taxon>
        <taxon>Halobacteriales</taxon>
        <taxon>Natrialbaceae</taxon>
        <taxon>Natrinema</taxon>
    </lineage>
</organism>
<dbReference type="OrthoDB" id="301029at2157"/>
<dbReference type="PANTHER" id="PTHR30425">
    <property type="entry name" value="PHOSPHATE TRANSPORT SYSTEM PERMEASE PROTEIN PST"/>
    <property type="match status" value="1"/>
</dbReference>
<sequence>MSTTELHQQLKDRFGVEASDDRVVTAGAAGALCLVATTILFLLGSQFTAIPLVGFLFTVGYGLWNHQATTAKALTFLATIATGAILALITVYLIIEALPAMREMGLAMFTETSAPMWRTRGEEVYSLVPMMWGTLVTTILAMLIAGPLGVAGALFISEIAPDAVREIVKPAVETLAGIPSIVYGFIGFTILNDYMMENLELPTSGSLVIVGLVVGLMSLPTVVSVAEDAIASVPESMKSGSLALGTTDWQTIKSITIPAAFSGVSAAVLLGVGRAVGETMAATVILGHAQRLPDPLYDVFGNTETLTSLIASQYGVASGTHMSALFAAGVVLFVSVTVLSIGSQYIERRMKHQLQGES</sequence>
<feature type="transmembrane region" description="Helical" evidence="9">
    <location>
        <begin position="130"/>
        <end position="156"/>
    </location>
</feature>
<evidence type="ECO:0000256" key="8">
    <source>
        <dbReference type="ARBA" id="ARBA00023136"/>
    </source>
</evidence>
<dbReference type="GO" id="GO:0005886">
    <property type="term" value="C:plasma membrane"/>
    <property type="evidence" value="ECO:0007669"/>
    <property type="project" value="UniProtKB-SubCell"/>
</dbReference>
<evidence type="ECO:0000256" key="9">
    <source>
        <dbReference type="RuleBase" id="RU363032"/>
    </source>
</evidence>
<evidence type="ECO:0000256" key="3">
    <source>
        <dbReference type="ARBA" id="ARBA00022448"/>
    </source>
</evidence>
<keyword evidence="3 9" id="KW-0813">Transport</keyword>
<dbReference type="AlphaFoldDB" id="A0A482Y9U8"/>
<evidence type="ECO:0000256" key="7">
    <source>
        <dbReference type="ARBA" id="ARBA00022989"/>
    </source>
</evidence>
<feature type="transmembrane region" description="Helical" evidence="9">
    <location>
        <begin position="47"/>
        <end position="64"/>
    </location>
</feature>
<feature type="transmembrane region" description="Helical" evidence="9">
    <location>
        <begin position="23"/>
        <end position="42"/>
    </location>
</feature>
<feature type="transmembrane region" description="Helical" evidence="9">
    <location>
        <begin position="324"/>
        <end position="346"/>
    </location>
</feature>
<dbReference type="PANTHER" id="PTHR30425:SF1">
    <property type="entry name" value="PHOSPHATE TRANSPORT SYSTEM PERMEASE PROTEIN PSTC"/>
    <property type="match status" value="1"/>
</dbReference>
<dbReference type="InterPro" id="IPR035906">
    <property type="entry name" value="MetI-like_sf"/>
</dbReference>
<evidence type="ECO:0000259" key="11">
    <source>
        <dbReference type="PROSITE" id="PS50928"/>
    </source>
</evidence>
<evidence type="ECO:0000256" key="5">
    <source>
        <dbReference type="ARBA" id="ARBA00022592"/>
    </source>
</evidence>
<dbReference type="GO" id="GO:0006817">
    <property type="term" value="P:phosphate ion transport"/>
    <property type="evidence" value="ECO:0007669"/>
    <property type="project" value="UniProtKB-KW"/>
</dbReference>
<gene>
    <name evidence="12" type="ORF">BDK88_2269</name>
</gene>
<evidence type="ECO:0000256" key="4">
    <source>
        <dbReference type="ARBA" id="ARBA00022475"/>
    </source>
</evidence>
<dbReference type="Pfam" id="PF00528">
    <property type="entry name" value="BPD_transp_1"/>
    <property type="match status" value="1"/>
</dbReference>
<reference evidence="12 13" key="1">
    <citation type="submission" date="2019-02" db="EMBL/GenBank/DDBJ databases">
        <title>Genomic Encyclopedia of Archaeal and Bacterial Type Strains, Phase II (KMG-II): from individual species to whole genera.</title>
        <authorList>
            <person name="Goeker M."/>
        </authorList>
    </citation>
    <scope>NUCLEOTIDE SEQUENCE [LARGE SCALE GENOMIC DNA]</scope>
    <source>
        <strain evidence="12 13">DSM 18328</strain>
    </source>
</reference>
<dbReference type="GO" id="GO:0005315">
    <property type="term" value="F:phosphate transmembrane transporter activity"/>
    <property type="evidence" value="ECO:0007669"/>
    <property type="project" value="InterPro"/>
</dbReference>